<comment type="caution">
    <text evidence="2">The sequence shown here is derived from an EMBL/GenBank/DDBJ whole genome shotgun (WGS) entry which is preliminary data.</text>
</comment>
<organism evidence="2 3">
    <name type="scientific">Faecalibacterium prausnitzii</name>
    <dbReference type="NCBI Taxonomy" id="853"/>
    <lineage>
        <taxon>Bacteria</taxon>
        <taxon>Bacillati</taxon>
        <taxon>Bacillota</taxon>
        <taxon>Clostridia</taxon>
        <taxon>Eubacteriales</taxon>
        <taxon>Oscillospiraceae</taxon>
        <taxon>Faecalibacterium</taxon>
    </lineage>
</organism>
<accession>A0A3E2TEK1</accession>
<feature type="region of interest" description="Disordered" evidence="1">
    <location>
        <begin position="94"/>
        <end position="123"/>
    </location>
</feature>
<protein>
    <recommendedName>
        <fullName evidence="4">Four helix bundle protein</fullName>
    </recommendedName>
</protein>
<dbReference type="Proteomes" id="UP000261140">
    <property type="component" value="Unassembled WGS sequence"/>
</dbReference>
<dbReference type="RefSeq" id="WP_117504273.1">
    <property type="nucleotide sequence ID" value="NZ_QVEQ01000001.1"/>
</dbReference>
<name>A0A3E2TEK1_9FIRM</name>
<reference evidence="2 3" key="1">
    <citation type="submission" date="2018-08" db="EMBL/GenBank/DDBJ databases">
        <title>A genome reference for cultivated species of the human gut microbiota.</title>
        <authorList>
            <person name="Zou Y."/>
            <person name="Xue W."/>
            <person name="Luo G."/>
        </authorList>
    </citation>
    <scope>NUCLEOTIDE SEQUENCE [LARGE SCALE GENOMIC DNA]</scope>
    <source>
        <strain evidence="2 3">AF36-11AT</strain>
    </source>
</reference>
<gene>
    <name evidence="2" type="ORF">DWZ89_02250</name>
</gene>
<dbReference type="Gene3D" id="1.20.1440.60">
    <property type="entry name" value="23S rRNA-intervening sequence"/>
    <property type="match status" value="1"/>
</dbReference>
<dbReference type="AlphaFoldDB" id="A0A3E2TEK1"/>
<proteinExistence type="predicted"/>
<evidence type="ECO:0008006" key="4">
    <source>
        <dbReference type="Google" id="ProtNLM"/>
    </source>
</evidence>
<dbReference type="InterPro" id="IPR036583">
    <property type="entry name" value="23S_rRNA_IVS_sf"/>
</dbReference>
<evidence type="ECO:0000313" key="2">
    <source>
        <dbReference type="EMBL" id="RGB73629.1"/>
    </source>
</evidence>
<evidence type="ECO:0000256" key="1">
    <source>
        <dbReference type="SAM" id="MobiDB-lite"/>
    </source>
</evidence>
<sequence length="159" mass="18429">MNSIENEKLQQMNTPNGGYRLKEAVKAMINYGSPILVQFPRVEKYGLAKRIRETMYDMLHLCNVIQKKYYKRDTLREFDTLLLDLRDYLDEAANPRLYPQGTEPKKKRKKRADGQAPEAPPQPVTCITMHQYATWSKYTGAIGGMIGNYMKYVEGKQSK</sequence>
<dbReference type="EMBL" id="QVEQ01000001">
    <property type="protein sequence ID" value="RGB73629.1"/>
    <property type="molecule type" value="Genomic_DNA"/>
</dbReference>
<evidence type="ECO:0000313" key="3">
    <source>
        <dbReference type="Proteomes" id="UP000261140"/>
    </source>
</evidence>